<evidence type="ECO:0000313" key="2">
    <source>
        <dbReference type="Proteomes" id="UP000325315"/>
    </source>
</evidence>
<proteinExistence type="predicted"/>
<organism evidence="1 2">
    <name type="scientific">Gossypium australe</name>
    <dbReference type="NCBI Taxonomy" id="47621"/>
    <lineage>
        <taxon>Eukaryota</taxon>
        <taxon>Viridiplantae</taxon>
        <taxon>Streptophyta</taxon>
        <taxon>Embryophyta</taxon>
        <taxon>Tracheophyta</taxon>
        <taxon>Spermatophyta</taxon>
        <taxon>Magnoliopsida</taxon>
        <taxon>eudicotyledons</taxon>
        <taxon>Gunneridae</taxon>
        <taxon>Pentapetalae</taxon>
        <taxon>rosids</taxon>
        <taxon>malvids</taxon>
        <taxon>Malvales</taxon>
        <taxon>Malvaceae</taxon>
        <taxon>Malvoideae</taxon>
        <taxon>Gossypium</taxon>
    </lineage>
</organism>
<gene>
    <name evidence="1" type="ORF">EPI10_027892</name>
</gene>
<keyword evidence="1" id="KW-0695">RNA-directed DNA polymerase</keyword>
<accession>A0A5B6UXB0</accession>
<dbReference type="EMBL" id="SMMG02000009">
    <property type="protein sequence ID" value="KAA3461316.1"/>
    <property type="molecule type" value="Genomic_DNA"/>
</dbReference>
<keyword evidence="2" id="KW-1185">Reference proteome</keyword>
<keyword evidence="1" id="KW-0808">Transferase</keyword>
<dbReference type="GO" id="GO:0003964">
    <property type="term" value="F:RNA-directed DNA polymerase activity"/>
    <property type="evidence" value="ECO:0007669"/>
    <property type="project" value="UniProtKB-KW"/>
</dbReference>
<protein>
    <submittedName>
        <fullName evidence="1">Reverse transcriptase</fullName>
    </submittedName>
</protein>
<name>A0A5B6UXB0_9ROSI</name>
<dbReference type="OrthoDB" id="1000634at2759"/>
<reference evidence="2" key="1">
    <citation type="journal article" date="2019" name="Plant Biotechnol. J.">
        <title>Genome sequencing of the Australian wild diploid species Gossypium australe highlights disease resistance and delayed gland morphogenesis.</title>
        <authorList>
            <person name="Cai Y."/>
            <person name="Cai X."/>
            <person name="Wang Q."/>
            <person name="Wang P."/>
            <person name="Zhang Y."/>
            <person name="Cai C."/>
            <person name="Xu Y."/>
            <person name="Wang K."/>
            <person name="Zhou Z."/>
            <person name="Wang C."/>
            <person name="Geng S."/>
            <person name="Li B."/>
            <person name="Dong Q."/>
            <person name="Hou Y."/>
            <person name="Wang H."/>
            <person name="Ai P."/>
            <person name="Liu Z."/>
            <person name="Yi F."/>
            <person name="Sun M."/>
            <person name="An G."/>
            <person name="Cheng J."/>
            <person name="Zhang Y."/>
            <person name="Shi Q."/>
            <person name="Xie Y."/>
            <person name="Shi X."/>
            <person name="Chang Y."/>
            <person name="Huang F."/>
            <person name="Chen Y."/>
            <person name="Hong S."/>
            <person name="Mi L."/>
            <person name="Sun Q."/>
            <person name="Zhang L."/>
            <person name="Zhou B."/>
            <person name="Peng R."/>
            <person name="Zhang X."/>
            <person name="Liu F."/>
        </authorList>
    </citation>
    <scope>NUCLEOTIDE SEQUENCE [LARGE SCALE GENOMIC DNA]</scope>
    <source>
        <strain evidence="2">cv. PA1801</strain>
    </source>
</reference>
<keyword evidence="1" id="KW-0548">Nucleotidyltransferase</keyword>
<dbReference type="AlphaFoldDB" id="A0A5B6UXB0"/>
<comment type="caution">
    <text evidence="1">The sequence shown here is derived from an EMBL/GenBank/DDBJ whole genome shotgun (WGS) entry which is preliminary data.</text>
</comment>
<sequence>MGGLGFRDLHLFNLALLGRQVWRLLNHRDTLWYQFHPKAVDKPSYTWSSINTAAKTPKDVFEWQVGYRHEKG</sequence>
<evidence type="ECO:0000313" key="1">
    <source>
        <dbReference type="EMBL" id="KAA3461316.1"/>
    </source>
</evidence>
<dbReference type="Proteomes" id="UP000325315">
    <property type="component" value="Unassembled WGS sequence"/>
</dbReference>